<dbReference type="SMART" id="SM00271">
    <property type="entry name" value="DnaJ"/>
    <property type="match status" value="1"/>
</dbReference>
<keyword evidence="10" id="KW-1185">Reference proteome</keyword>
<evidence type="ECO:0000256" key="5">
    <source>
        <dbReference type="ARBA" id="ARBA00037847"/>
    </source>
</evidence>
<evidence type="ECO:0000256" key="7">
    <source>
        <dbReference type="SAM" id="SignalP"/>
    </source>
</evidence>
<sequence>MRLAVVLLVCSLLAAAVAAWEKLDHEIFELYDDIKRHEDTADWYEFLGIDAKSGVEDINKAYRQLSKKYHPDKLQRLSAAESKKATKRFQRMGLVVGIMRDSESRKRYNFFRKNGVPAWRGTGYLYRRWRPGFGSVMVGLVLFASAMQYLFHQLSYWRAQQRIKAVEEHESRAGGRLKVKREQTAQQAARRKNRRQKNGGSPNNTEVEDSGFEAEELGQFQVNTVGVINPYAVKPASIGRLFVVTLPLALAQRALVLAGLRSPAEERPAAEPADNDGDGDADANDDDDAHQQAIADALRNASSSGGEETGAVAASPEAKAKKAARKAAKAQARRRRMPVV</sequence>
<evidence type="ECO:0000256" key="1">
    <source>
        <dbReference type="ARBA" id="ARBA00022692"/>
    </source>
</evidence>
<organism evidence="9 10">
    <name type="scientific">Coemansia biformis</name>
    <dbReference type="NCBI Taxonomy" id="1286918"/>
    <lineage>
        <taxon>Eukaryota</taxon>
        <taxon>Fungi</taxon>
        <taxon>Fungi incertae sedis</taxon>
        <taxon>Zoopagomycota</taxon>
        <taxon>Kickxellomycotina</taxon>
        <taxon>Kickxellomycetes</taxon>
        <taxon>Kickxellales</taxon>
        <taxon>Kickxellaceae</taxon>
        <taxon>Coemansia</taxon>
    </lineage>
</organism>
<name>A0A9W8CUP4_9FUNG</name>
<reference evidence="9" key="1">
    <citation type="submission" date="2022-07" db="EMBL/GenBank/DDBJ databases">
        <title>Phylogenomic reconstructions and comparative analyses of Kickxellomycotina fungi.</title>
        <authorList>
            <person name="Reynolds N.K."/>
            <person name="Stajich J.E."/>
            <person name="Barry K."/>
            <person name="Grigoriev I.V."/>
            <person name="Crous P."/>
            <person name="Smith M.E."/>
        </authorList>
    </citation>
    <scope>NUCLEOTIDE SEQUENCE</scope>
    <source>
        <strain evidence="9">BCRC 34381</strain>
    </source>
</reference>
<dbReference type="Proteomes" id="UP001143981">
    <property type="component" value="Unassembled WGS sequence"/>
</dbReference>
<dbReference type="PANTHER" id="PTHR44653">
    <property type="entry name" value="DNAJ HOMOLOG SUBFAMILY C MEMBER 1"/>
    <property type="match status" value="1"/>
</dbReference>
<keyword evidence="1" id="KW-0812">Transmembrane</keyword>
<dbReference type="PRINTS" id="PR00625">
    <property type="entry name" value="JDOMAIN"/>
</dbReference>
<accession>A0A9W8CUP4</accession>
<evidence type="ECO:0000256" key="2">
    <source>
        <dbReference type="ARBA" id="ARBA00022729"/>
    </source>
</evidence>
<feature type="region of interest" description="Disordered" evidence="6">
    <location>
        <begin position="263"/>
        <end position="340"/>
    </location>
</feature>
<keyword evidence="4" id="KW-0472">Membrane</keyword>
<evidence type="ECO:0000256" key="3">
    <source>
        <dbReference type="ARBA" id="ARBA00022989"/>
    </source>
</evidence>
<evidence type="ECO:0000259" key="8">
    <source>
        <dbReference type="PROSITE" id="PS50076"/>
    </source>
</evidence>
<evidence type="ECO:0000313" key="10">
    <source>
        <dbReference type="Proteomes" id="UP001143981"/>
    </source>
</evidence>
<dbReference type="OrthoDB" id="413400at2759"/>
<keyword evidence="2 7" id="KW-0732">Signal</keyword>
<dbReference type="InterPro" id="IPR001623">
    <property type="entry name" value="DnaJ_domain"/>
</dbReference>
<keyword evidence="3" id="KW-1133">Transmembrane helix</keyword>
<evidence type="ECO:0000313" key="9">
    <source>
        <dbReference type="EMBL" id="KAJ1724077.1"/>
    </source>
</evidence>
<feature type="chain" id="PRO_5040759899" description="J domain-containing protein" evidence="7">
    <location>
        <begin position="20"/>
        <end position="340"/>
    </location>
</feature>
<dbReference type="CDD" id="cd06257">
    <property type="entry name" value="DnaJ"/>
    <property type="match status" value="1"/>
</dbReference>
<comment type="subcellular location">
    <subcellularLocation>
        <location evidence="5">Endomembrane system</location>
        <topology evidence="5">Single-pass membrane protein</topology>
    </subcellularLocation>
</comment>
<dbReference type="InterPro" id="IPR036869">
    <property type="entry name" value="J_dom_sf"/>
</dbReference>
<feature type="domain" description="J" evidence="8">
    <location>
        <begin position="42"/>
        <end position="112"/>
    </location>
</feature>
<feature type="signal peptide" evidence="7">
    <location>
        <begin position="1"/>
        <end position="19"/>
    </location>
</feature>
<feature type="compositionally biased region" description="Basic residues" evidence="6">
    <location>
        <begin position="321"/>
        <end position="340"/>
    </location>
</feature>
<dbReference type="Gene3D" id="1.10.287.110">
    <property type="entry name" value="DnaJ domain"/>
    <property type="match status" value="1"/>
</dbReference>
<comment type="caution">
    <text evidence="9">The sequence shown here is derived from an EMBL/GenBank/DDBJ whole genome shotgun (WGS) entry which is preliminary data.</text>
</comment>
<evidence type="ECO:0000256" key="4">
    <source>
        <dbReference type="ARBA" id="ARBA00023136"/>
    </source>
</evidence>
<dbReference type="AlphaFoldDB" id="A0A9W8CUP4"/>
<dbReference type="PROSITE" id="PS50076">
    <property type="entry name" value="DNAJ_2"/>
    <property type="match status" value="1"/>
</dbReference>
<protein>
    <recommendedName>
        <fullName evidence="8">J domain-containing protein</fullName>
    </recommendedName>
</protein>
<gene>
    <name evidence="9" type="ORF">LPJ61_005776</name>
</gene>
<proteinExistence type="predicted"/>
<feature type="compositionally biased region" description="Acidic residues" evidence="6">
    <location>
        <begin position="273"/>
        <end position="288"/>
    </location>
</feature>
<dbReference type="GO" id="GO:0012505">
    <property type="term" value="C:endomembrane system"/>
    <property type="evidence" value="ECO:0007669"/>
    <property type="project" value="UniProtKB-SubCell"/>
</dbReference>
<dbReference type="EMBL" id="JANBOI010002157">
    <property type="protein sequence ID" value="KAJ1724077.1"/>
    <property type="molecule type" value="Genomic_DNA"/>
</dbReference>
<feature type="region of interest" description="Disordered" evidence="6">
    <location>
        <begin position="170"/>
        <end position="210"/>
    </location>
</feature>
<dbReference type="Pfam" id="PF00226">
    <property type="entry name" value="DnaJ"/>
    <property type="match status" value="1"/>
</dbReference>
<evidence type="ECO:0000256" key="6">
    <source>
        <dbReference type="SAM" id="MobiDB-lite"/>
    </source>
</evidence>
<dbReference type="SUPFAM" id="SSF46565">
    <property type="entry name" value="Chaperone J-domain"/>
    <property type="match status" value="1"/>
</dbReference>
<dbReference type="PANTHER" id="PTHR44653:SF2">
    <property type="entry name" value="DNAJ HOMOLOG SUBFAMILY C MEMBER 1"/>
    <property type="match status" value="1"/>
</dbReference>
<dbReference type="InterPro" id="IPR052606">
    <property type="entry name" value="DnaJ_domain_protein"/>
</dbReference>